<sequence length="205" mass="22778">GGRDVSSPTDGPVRGRQRPVEHRRARALFVDRDGTLVPDFHYLADPARLEVYRGVGEALRLARDHGYQILCVTNQSGIERGLYTREIVEAIHHRLNELLAASGARIDGFYYCPHAPETGCQCRKPKTELFERARSERGIDLAASAIVGDRWLDIEAGRRLGLLTALVPPIGHEAEVLAEMAEHHLEPDLRASSFLDAVMRVLARG</sequence>
<evidence type="ECO:0000256" key="4">
    <source>
        <dbReference type="ARBA" id="ARBA00022723"/>
    </source>
</evidence>
<evidence type="ECO:0000256" key="2">
    <source>
        <dbReference type="ARBA" id="ARBA00005628"/>
    </source>
</evidence>
<dbReference type="InterPro" id="IPR023214">
    <property type="entry name" value="HAD_sf"/>
</dbReference>
<organism evidence="9">
    <name type="scientific">mine drainage metagenome</name>
    <dbReference type="NCBI Taxonomy" id="410659"/>
    <lineage>
        <taxon>unclassified sequences</taxon>
        <taxon>metagenomes</taxon>
        <taxon>ecological metagenomes</taxon>
    </lineage>
</organism>
<keyword evidence="4" id="KW-0479">Metal-binding</keyword>
<evidence type="ECO:0000256" key="7">
    <source>
        <dbReference type="ARBA" id="ARBA00031828"/>
    </source>
</evidence>
<evidence type="ECO:0000313" key="9">
    <source>
        <dbReference type="EMBL" id="EQD78384.1"/>
    </source>
</evidence>
<protein>
    <recommendedName>
        <fullName evidence="7">D,D-heptose 1,7-bisphosphate phosphatase</fullName>
    </recommendedName>
</protein>
<keyword evidence="6" id="KW-0119">Carbohydrate metabolism</keyword>
<dbReference type="InterPro" id="IPR006543">
    <property type="entry name" value="Histidinol-phos"/>
</dbReference>
<dbReference type="InterPro" id="IPR036412">
    <property type="entry name" value="HAD-like_sf"/>
</dbReference>
<keyword evidence="3" id="KW-0963">Cytoplasm</keyword>
<dbReference type="GO" id="GO:0016791">
    <property type="term" value="F:phosphatase activity"/>
    <property type="evidence" value="ECO:0007669"/>
    <property type="project" value="InterPro"/>
</dbReference>
<dbReference type="NCBIfam" id="TIGR01656">
    <property type="entry name" value="Histidinol-ppas"/>
    <property type="match status" value="1"/>
</dbReference>
<evidence type="ECO:0000256" key="8">
    <source>
        <dbReference type="SAM" id="MobiDB-lite"/>
    </source>
</evidence>
<reference evidence="9" key="2">
    <citation type="journal article" date="2014" name="ISME J.">
        <title>Microbial stratification in low pH oxic and suboxic macroscopic growths along an acid mine drainage.</title>
        <authorList>
            <person name="Mendez-Garcia C."/>
            <person name="Mesa V."/>
            <person name="Sprenger R.R."/>
            <person name="Richter M."/>
            <person name="Diez M.S."/>
            <person name="Solano J."/>
            <person name="Bargiela R."/>
            <person name="Golyshina O.V."/>
            <person name="Manteca A."/>
            <person name="Ramos J.L."/>
            <person name="Gallego J.R."/>
            <person name="Llorente I."/>
            <person name="Martins Dos Santos V.A."/>
            <person name="Jensen O.N."/>
            <person name="Pelaez A.I."/>
            <person name="Sanchez J."/>
            <person name="Ferrer M."/>
        </authorList>
    </citation>
    <scope>NUCLEOTIDE SEQUENCE</scope>
</reference>
<dbReference type="PANTHER" id="PTHR42891">
    <property type="entry name" value="D-GLYCERO-BETA-D-MANNO-HEPTOSE-1,7-BISPHOSPHATE 7-PHOSPHATASE"/>
    <property type="match status" value="1"/>
</dbReference>
<evidence type="ECO:0000256" key="6">
    <source>
        <dbReference type="ARBA" id="ARBA00023277"/>
    </source>
</evidence>
<feature type="region of interest" description="Disordered" evidence="8">
    <location>
        <begin position="1"/>
        <end position="20"/>
    </location>
</feature>
<keyword evidence="5" id="KW-0378">Hydrolase</keyword>
<dbReference type="GO" id="GO:0005737">
    <property type="term" value="C:cytoplasm"/>
    <property type="evidence" value="ECO:0007669"/>
    <property type="project" value="UniProtKB-SubCell"/>
</dbReference>
<reference evidence="9" key="1">
    <citation type="submission" date="2013-08" db="EMBL/GenBank/DDBJ databases">
        <authorList>
            <person name="Mendez C."/>
            <person name="Richter M."/>
            <person name="Ferrer M."/>
            <person name="Sanchez J."/>
        </authorList>
    </citation>
    <scope>NUCLEOTIDE SEQUENCE</scope>
</reference>
<comment type="subcellular location">
    <subcellularLocation>
        <location evidence="1">Cytoplasm</location>
    </subcellularLocation>
</comment>
<accession>T1DAC7</accession>
<name>T1DAC7_9ZZZZ</name>
<proteinExistence type="inferred from homology"/>
<dbReference type="NCBIfam" id="TIGR01662">
    <property type="entry name" value="HAD-SF-IIIA"/>
    <property type="match status" value="1"/>
</dbReference>
<evidence type="ECO:0000256" key="3">
    <source>
        <dbReference type="ARBA" id="ARBA00022490"/>
    </source>
</evidence>
<dbReference type="Gene3D" id="3.40.50.1000">
    <property type="entry name" value="HAD superfamily/HAD-like"/>
    <property type="match status" value="1"/>
</dbReference>
<dbReference type="PANTHER" id="PTHR42891:SF1">
    <property type="entry name" value="D-GLYCERO-BETA-D-MANNO-HEPTOSE-1,7-BISPHOSPHATE 7-PHOSPHATASE"/>
    <property type="match status" value="1"/>
</dbReference>
<dbReference type="Pfam" id="PF13242">
    <property type="entry name" value="Hydrolase_like"/>
    <property type="match status" value="1"/>
</dbReference>
<dbReference type="InterPro" id="IPR006549">
    <property type="entry name" value="HAD-SF_hydro_IIIA"/>
</dbReference>
<gene>
    <name evidence="9" type="ORF">B1B_00752</name>
</gene>
<dbReference type="CDD" id="cd07503">
    <property type="entry name" value="HAD_HisB-N"/>
    <property type="match status" value="1"/>
</dbReference>
<evidence type="ECO:0000256" key="1">
    <source>
        <dbReference type="ARBA" id="ARBA00004496"/>
    </source>
</evidence>
<dbReference type="SUPFAM" id="SSF56784">
    <property type="entry name" value="HAD-like"/>
    <property type="match status" value="1"/>
</dbReference>
<comment type="caution">
    <text evidence="9">The sequence shown here is derived from an EMBL/GenBank/DDBJ whole genome shotgun (WGS) entry which is preliminary data.</text>
</comment>
<dbReference type="GO" id="GO:0005975">
    <property type="term" value="P:carbohydrate metabolic process"/>
    <property type="evidence" value="ECO:0007669"/>
    <property type="project" value="InterPro"/>
</dbReference>
<evidence type="ECO:0000256" key="5">
    <source>
        <dbReference type="ARBA" id="ARBA00022801"/>
    </source>
</evidence>
<dbReference type="EMBL" id="AUZY01000555">
    <property type="protein sequence ID" value="EQD78384.1"/>
    <property type="molecule type" value="Genomic_DNA"/>
</dbReference>
<comment type="similarity">
    <text evidence="2">Belongs to the GmhB family.</text>
</comment>
<dbReference type="AlphaFoldDB" id="T1DAC7"/>
<feature type="non-terminal residue" evidence="9">
    <location>
        <position position="1"/>
    </location>
</feature>
<dbReference type="GO" id="GO:0046872">
    <property type="term" value="F:metal ion binding"/>
    <property type="evidence" value="ECO:0007669"/>
    <property type="project" value="UniProtKB-KW"/>
</dbReference>
<dbReference type="InterPro" id="IPR004446">
    <property type="entry name" value="Heptose_bisP_phosphatase"/>
</dbReference>